<organism evidence="2 3">
    <name type="scientific">Brachionus plicatilis</name>
    <name type="common">Marine rotifer</name>
    <name type="synonym">Brachionus muelleri</name>
    <dbReference type="NCBI Taxonomy" id="10195"/>
    <lineage>
        <taxon>Eukaryota</taxon>
        <taxon>Metazoa</taxon>
        <taxon>Spiralia</taxon>
        <taxon>Gnathifera</taxon>
        <taxon>Rotifera</taxon>
        <taxon>Eurotatoria</taxon>
        <taxon>Monogononta</taxon>
        <taxon>Pseudotrocha</taxon>
        <taxon>Ploima</taxon>
        <taxon>Brachionidae</taxon>
        <taxon>Brachionus</taxon>
    </lineage>
</organism>
<keyword evidence="1" id="KW-0812">Transmembrane</keyword>
<feature type="transmembrane region" description="Helical" evidence="1">
    <location>
        <begin position="30"/>
        <end position="51"/>
    </location>
</feature>
<evidence type="ECO:0000313" key="3">
    <source>
        <dbReference type="Proteomes" id="UP000276133"/>
    </source>
</evidence>
<gene>
    <name evidence="2" type="ORF">BpHYR1_048840</name>
</gene>
<keyword evidence="1" id="KW-0472">Membrane</keyword>
<keyword evidence="3" id="KW-1185">Reference proteome</keyword>
<protein>
    <submittedName>
        <fullName evidence="2">Uncharacterized protein</fullName>
    </submittedName>
</protein>
<sequence>MEVFKVVLGFLVFVEDTALMVEVVGFVEVVFKVVVVLEIVLVLMVVLIFTVKTQNFLSSIGSDSNGQLWLL</sequence>
<keyword evidence="1" id="KW-1133">Transmembrane helix</keyword>
<accession>A0A3M7S5X2</accession>
<dbReference type="AlphaFoldDB" id="A0A3M7S5X2"/>
<proteinExistence type="predicted"/>
<evidence type="ECO:0000313" key="2">
    <source>
        <dbReference type="EMBL" id="RNA31234.1"/>
    </source>
</evidence>
<evidence type="ECO:0000256" key="1">
    <source>
        <dbReference type="SAM" id="Phobius"/>
    </source>
</evidence>
<reference evidence="2 3" key="1">
    <citation type="journal article" date="2018" name="Sci. Rep.">
        <title>Genomic signatures of local adaptation to the degree of environmental predictability in rotifers.</title>
        <authorList>
            <person name="Franch-Gras L."/>
            <person name="Hahn C."/>
            <person name="Garcia-Roger E.M."/>
            <person name="Carmona M.J."/>
            <person name="Serra M."/>
            <person name="Gomez A."/>
        </authorList>
    </citation>
    <scope>NUCLEOTIDE SEQUENCE [LARGE SCALE GENOMIC DNA]</scope>
    <source>
        <strain evidence="2">HYR1</strain>
    </source>
</reference>
<dbReference type="Proteomes" id="UP000276133">
    <property type="component" value="Unassembled WGS sequence"/>
</dbReference>
<comment type="caution">
    <text evidence="2">The sequence shown here is derived from an EMBL/GenBank/DDBJ whole genome shotgun (WGS) entry which is preliminary data.</text>
</comment>
<name>A0A3M7S5X2_BRAPC</name>
<dbReference type="EMBL" id="REGN01001968">
    <property type="protein sequence ID" value="RNA31234.1"/>
    <property type="molecule type" value="Genomic_DNA"/>
</dbReference>